<feature type="transmembrane region" description="Helical" evidence="7">
    <location>
        <begin position="80"/>
        <end position="100"/>
    </location>
</feature>
<dbReference type="Pfam" id="PF00528">
    <property type="entry name" value="BPD_transp_1"/>
    <property type="match status" value="1"/>
</dbReference>
<comment type="subcellular location">
    <subcellularLocation>
        <location evidence="1 7">Cell membrane</location>
        <topology evidence="1 7">Multi-pass membrane protein</topology>
    </subcellularLocation>
</comment>
<evidence type="ECO:0000256" key="6">
    <source>
        <dbReference type="ARBA" id="ARBA00023136"/>
    </source>
</evidence>
<proteinExistence type="inferred from homology"/>
<dbReference type="AlphaFoldDB" id="A0A4R3K3X2"/>
<keyword evidence="3" id="KW-1003">Cell membrane</keyword>
<protein>
    <submittedName>
        <fullName evidence="9">Carbohydrate ABC transporter membrane protein 2 (CUT1 family)</fullName>
    </submittedName>
</protein>
<feature type="transmembrane region" description="Helical" evidence="7">
    <location>
        <begin position="121"/>
        <end position="146"/>
    </location>
</feature>
<dbReference type="SUPFAM" id="SSF161098">
    <property type="entry name" value="MetI-like"/>
    <property type="match status" value="1"/>
</dbReference>
<gene>
    <name evidence="9" type="ORF">EDD59_1173</name>
</gene>
<dbReference type="GO" id="GO:0055085">
    <property type="term" value="P:transmembrane transport"/>
    <property type="evidence" value="ECO:0007669"/>
    <property type="project" value="InterPro"/>
</dbReference>
<dbReference type="EMBL" id="SLZZ01000017">
    <property type="protein sequence ID" value="TCS77396.1"/>
    <property type="molecule type" value="Genomic_DNA"/>
</dbReference>
<evidence type="ECO:0000313" key="9">
    <source>
        <dbReference type="EMBL" id="TCS77396.1"/>
    </source>
</evidence>
<name>A0A4R3K3X2_9FIRM</name>
<evidence type="ECO:0000256" key="4">
    <source>
        <dbReference type="ARBA" id="ARBA00022692"/>
    </source>
</evidence>
<evidence type="ECO:0000259" key="8">
    <source>
        <dbReference type="PROSITE" id="PS50928"/>
    </source>
</evidence>
<comment type="similarity">
    <text evidence="7">Belongs to the binding-protein-dependent transport system permease family.</text>
</comment>
<dbReference type="Proteomes" id="UP000295726">
    <property type="component" value="Unassembled WGS sequence"/>
</dbReference>
<keyword evidence="10" id="KW-1185">Reference proteome</keyword>
<keyword evidence="6 7" id="KW-0472">Membrane</keyword>
<evidence type="ECO:0000256" key="1">
    <source>
        <dbReference type="ARBA" id="ARBA00004651"/>
    </source>
</evidence>
<evidence type="ECO:0000256" key="7">
    <source>
        <dbReference type="RuleBase" id="RU363032"/>
    </source>
</evidence>
<dbReference type="Gene3D" id="1.10.3720.10">
    <property type="entry name" value="MetI-like"/>
    <property type="match status" value="1"/>
</dbReference>
<sequence>MFQAFPFAQVIFNSIKIAVIVVIANLFISTMAGFAFARIKFKGKNVVFLIILAGMMIPSQAKLIPTYLVMSKMGLVGTHWSLILPAIINPINIFFVRQYMMTIPGSYEEAAYIDGAGRFTIYLRIFLPMSKSVIIMTSMLTFLASWNDFLNPLIFLSKYDKMTLPLGLKTLSGAMATGSTSVILAGVAISLIIPTLLYIFGQKYILQSVVMSGLKS</sequence>
<keyword evidence="2 7" id="KW-0813">Transport</keyword>
<feature type="transmembrane region" description="Helical" evidence="7">
    <location>
        <begin position="46"/>
        <end position="68"/>
    </location>
</feature>
<dbReference type="PANTHER" id="PTHR43744">
    <property type="entry name" value="ABC TRANSPORTER PERMEASE PROTEIN MG189-RELATED-RELATED"/>
    <property type="match status" value="1"/>
</dbReference>
<evidence type="ECO:0000313" key="10">
    <source>
        <dbReference type="Proteomes" id="UP000295726"/>
    </source>
</evidence>
<feature type="domain" description="ABC transmembrane type-1" evidence="8">
    <location>
        <begin position="11"/>
        <end position="201"/>
    </location>
</feature>
<dbReference type="InterPro" id="IPR000515">
    <property type="entry name" value="MetI-like"/>
</dbReference>
<keyword evidence="4 7" id="KW-0812">Transmembrane</keyword>
<evidence type="ECO:0000256" key="2">
    <source>
        <dbReference type="ARBA" id="ARBA00022448"/>
    </source>
</evidence>
<feature type="transmembrane region" description="Helical" evidence="7">
    <location>
        <begin position="15"/>
        <end position="37"/>
    </location>
</feature>
<dbReference type="PANTHER" id="PTHR43744:SF12">
    <property type="entry name" value="ABC TRANSPORTER PERMEASE PROTEIN MG189-RELATED"/>
    <property type="match status" value="1"/>
</dbReference>
<keyword evidence="5 7" id="KW-1133">Transmembrane helix</keyword>
<feature type="transmembrane region" description="Helical" evidence="7">
    <location>
        <begin position="182"/>
        <end position="201"/>
    </location>
</feature>
<evidence type="ECO:0000256" key="5">
    <source>
        <dbReference type="ARBA" id="ARBA00022989"/>
    </source>
</evidence>
<dbReference type="GO" id="GO:0005886">
    <property type="term" value="C:plasma membrane"/>
    <property type="evidence" value="ECO:0007669"/>
    <property type="project" value="UniProtKB-SubCell"/>
</dbReference>
<dbReference type="RefSeq" id="WP_132382125.1">
    <property type="nucleotide sequence ID" value="NZ_DAIPCY010000041.1"/>
</dbReference>
<dbReference type="CDD" id="cd06261">
    <property type="entry name" value="TM_PBP2"/>
    <property type="match status" value="1"/>
</dbReference>
<dbReference type="PROSITE" id="PS50928">
    <property type="entry name" value="ABC_TM1"/>
    <property type="match status" value="1"/>
</dbReference>
<organism evidence="9 10">
    <name type="scientific">Muricomes intestini</name>
    <dbReference type="NCBI Taxonomy" id="1796634"/>
    <lineage>
        <taxon>Bacteria</taxon>
        <taxon>Bacillati</taxon>
        <taxon>Bacillota</taxon>
        <taxon>Clostridia</taxon>
        <taxon>Lachnospirales</taxon>
        <taxon>Lachnospiraceae</taxon>
        <taxon>Muricomes</taxon>
    </lineage>
</organism>
<dbReference type="InterPro" id="IPR035906">
    <property type="entry name" value="MetI-like_sf"/>
</dbReference>
<comment type="caution">
    <text evidence="9">The sequence shown here is derived from an EMBL/GenBank/DDBJ whole genome shotgun (WGS) entry which is preliminary data.</text>
</comment>
<evidence type="ECO:0000256" key="3">
    <source>
        <dbReference type="ARBA" id="ARBA00022475"/>
    </source>
</evidence>
<reference evidence="9 10" key="1">
    <citation type="submission" date="2019-03" db="EMBL/GenBank/DDBJ databases">
        <title>Genomic Encyclopedia of Type Strains, Phase IV (KMG-IV): sequencing the most valuable type-strain genomes for metagenomic binning, comparative biology and taxonomic classification.</title>
        <authorList>
            <person name="Goeker M."/>
        </authorList>
    </citation>
    <scope>NUCLEOTIDE SEQUENCE [LARGE SCALE GENOMIC DNA]</scope>
    <source>
        <strain evidence="9 10">DSM 29489</strain>
    </source>
</reference>
<accession>A0A4R3K3X2</accession>
<dbReference type="OrthoDB" id="9787837at2"/>